<dbReference type="RefSeq" id="WP_200173781.1">
    <property type="nucleotide sequence ID" value="NZ_BAABKQ010000001.1"/>
</dbReference>
<comment type="caution">
    <text evidence="2">The sequence shown here is derived from an EMBL/GenBank/DDBJ whole genome shotgun (WGS) entry which is preliminary data.</text>
</comment>
<dbReference type="SUPFAM" id="SSF54593">
    <property type="entry name" value="Glyoxalase/Bleomycin resistance protein/Dihydroxybiphenyl dioxygenase"/>
    <property type="match status" value="1"/>
</dbReference>
<dbReference type="PANTHER" id="PTHR33990">
    <property type="entry name" value="PROTEIN YJDN-RELATED"/>
    <property type="match status" value="1"/>
</dbReference>
<dbReference type="Proteomes" id="UP001500839">
    <property type="component" value="Unassembled WGS sequence"/>
</dbReference>
<evidence type="ECO:0000313" key="2">
    <source>
        <dbReference type="EMBL" id="GAA4811991.1"/>
    </source>
</evidence>
<protein>
    <submittedName>
        <fullName evidence="2">VOC family metalloprotein YjdN</fullName>
    </submittedName>
</protein>
<dbReference type="InterPro" id="IPR004360">
    <property type="entry name" value="Glyas_Fos-R_dOase_dom"/>
</dbReference>
<dbReference type="Gene3D" id="3.10.180.10">
    <property type="entry name" value="2,3-Dihydroxybiphenyl 1,2-Dioxygenase, domain 1"/>
    <property type="match status" value="1"/>
</dbReference>
<name>A0ABP9CKA2_9ACTN</name>
<reference evidence="3" key="1">
    <citation type="journal article" date="2019" name="Int. J. Syst. Evol. Microbiol.">
        <title>The Global Catalogue of Microorganisms (GCM) 10K type strain sequencing project: providing services to taxonomists for standard genome sequencing and annotation.</title>
        <authorList>
            <consortium name="The Broad Institute Genomics Platform"/>
            <consortium name="The Broad Institute Genome Sequencing Center for Infectious Disease"/>
            <person name="Wu L."/>
            <person name="Ma J."/>
        </authorList>
    </citation>
    <scope>NUCLEOTIDE SEQUENCE [LARGE SCALE GENOMIC DNA]</scope>
    <source>
        <strain evidence="3">JCM 18542</strain>
    </source>
</reference>
<evidence type="ECO:0000259" key="1">
    <source>
        <dbReference type="Pfam" id="PF00903"/>
    </source>
</evidence>
<accession>A0ABP9CKA2</accession>
<dbReference type="PANTHER" id="PTHR33990:SF1">
    <property type="entry name" value="PROTEIN YJDN"/>
    <property type="match status" value="1"/>
</dbReference>
<dbReference type="EMBL" id="BAABKQ010000001">
    <property type="protein sequence ID" value="GAA4811991.1"/>
    <property type="molecule type" value="Genomic_DNA"/>
</dbReference>
<keyword evidence="3" id="KW-1185">Reference proteome</keyword>
<evidence type="ECO:0000313" key="3">
    <source>
        <dbReference type="Proteomes" id="UP001500839"/>
    </source>
</evidence>
<sequence>MSVTSSTYISFPGNAAEAFVYYQDLLGGELELLTYGSADLDGLPFTPPPEAVAHAKLTADAIAISGGDAMSSDRPPLRSDVYSFLLEIDSADEGRAFIERVTSTGGEVAMPFEVAPWGDLYGQVVDKFGVKWAVVAPA</sequence>
<feature type="domain" description="Glyoxalase/fosfomycin resistance/dioxygenase" evidence="1">
    <location>
        <begin position="13"/>
        <end position="133"/>
    </location>
</feature>
<dbReference type="Pfam" id="PF00903">
    <property type="entry name" value="Glyoxalase"/>
    <property type="match status" value="1"/>
</dbReference>
<organism evidence="2 3">
    <name type="scientific">Tomitella cavernea</name>
    <dbReference type="NCBI Taxonomy" id="1387982"/>
    <lineage>
        <taxon>Bacteria</taxon>
        <taxon>Bacillati</taxon>
        <taxon>Actinomycetota</taxon>
        <taxon>Actinomycetes</taxon>
        <taxon>Mycobacteriales</taxon>
        <taxon>Tomitella</taxon>
    </lineage>
</organism>
<proteinExistence type="predicted"/>
<dbReference type="InterPro" id="IPR029068">
    <property type="entry name" value="Glyas_Bleomycin-R_OHBP_Dase"/>
</dbReference>
<gene>
    <name evidence="2" type="primary">yjdN</name>
    <name evidence="2" type="ORF">GCM10023353_15880</name>
</gene>